<evidence type="ECO:0000313" key="15">
    <source>
        <dbReference type="Proteomes" id="UP000007494"/>
    </source>
</evidence>
<evidence type="ECO:0000256" key="6">
    <source>
        <dbReference type="ARBA" id="ARBA00022840"/>
    </source>
</evidence>
<dbReference type="Pfam" id="PF00986">
    <property type="entry name" value="DNA_gyraseB_C"/>
    <property type="match status" value="1"/>
</dbReference>
<evidence type="ECO:0000256" key="2">
    <source>
        <dbReference type="ARBA" id="ARBA00001946"/>
    </source>
</evidence>
<keyword evidence="7" id="KW-0460">Magnesium</keyword>
<dbReference type="PRINTS" id="PR00418">
    <property type="entry name" value="TPI2FAMILY"/>
</dbReference>
<dbReference type="InterPro" id="IPR002288">
    <property type="entry name" value="DNA_gyrase_B_C"/>
</dbReference>
<dbReference type="GO" id="GO:0003918">
    <property type="term" value="F:DNA topoisomerase type II (double strand cut, ATP-hydrolyzing) activity"/>
    <property type="evidence" value="ECO:0007669"/>
    <property type="project" value="UniProtKB-UniRule"/>
</dbReference>
<evidence type="ECO:0000256" key="11">
    <source>
        <dbReference type="RuleBase" id="RU362094"/>
    </source>
</evidence>
<dbReference type="GO" id="GO:0005524">
    <property type="term" value="F:ATP binding"/>
    <property type="evidence" value="ECO:0007669"/>
    <property type="project" value="UniProtKB-UniRule"/>
</dbReference>
<dbReference type="InterPro" id="IPR000565">
    <property type="entry name" value="Topo_IIA_B"/>
</dbReference>
<keyword evidence="6 11" id="KW-0067">ATP-binding</keyword>
<dbReference type="PROSITE" id="PS50880">
    <property type="entry name" value="TOPRIM"/>
    <property type="match status" value="1"/>
</dbReference>
<reference evidence="15" key="1">
    <citation type="journal article" date="2012" name="PLoS Pathog.">
        <title>Comparative genomics of the apicomplexan parasites Toxoplasma gondii and Neospora caninum: Coccidia differing in host range and transmission strategy.</title>
        <authorList>
            <person name="Reid A.J."/>
            <person name="Vermont S.J."/>
            <person name="Cotton J.A."/>
            <person name="Harris D."/>
            <person name="Hill-Cawthorne G.A."/>
            <person name="Konen-Waisman S."/>
            <person name="Latham S.M."/>
            <person name="Mourier T."/>
            <person name="Norton R."/>
            <person name="Quail M.A."/>
            <person name="Sanders M."/>
            <person name="Shanmugam D."/>
            <person name="Sohal A."/>
            <person name="Wasmuth J.D."/>
            <person name="Brunk B."/>
            <person name="Grigg M.E."/>
            <person name="Howard J.C."/>
            <person name="Parkinson J."/>
            <person name="Roos D.S."/>
            <person name="Trees A.J."/>
            <person name="Berriman M."/>
            <person name="Pain A."/>
            <person name="Wastling J.M."/>
        </authorList>
    </citation>
    <scope>NUCLEOTIDE SEQUENCE [LARGE SCALE GENOMIC DNA]</scope>
    <source>
        <strain evidence="15">Liverpool</strain>
    </source>
</reference>
<feature type="region of interest" description="Disordered" evidence="12">
    <location>
        <begin position="615"/>
        <end position="653"/>
    </location>
</feature>
<dbReference type="SUPFAM" id="SSF56719">
    <property type="entry name" value="Type II DNA topoisomerase"/>
    <property type="match status" value="1"/>
</dbReference>
<dbReference type="Gene3D" id="3.40.50.670">
    <property type="match status" value="1"/>
</dbReference>
<name>F0V902_NEOCL</name>
<evidence type="ECO:0000256" key="12">
    <source>
        <dbReference type="SAM" id="MobiDB-lite"/>
    </source>
</evidence>
<dbReference type="InParanoid" id="F0V902"/>
<comment type="cofactor">
    <cofactor evidence="2">
        <name>Mg(2+)</name>
        <dbReference type="ChEBI" id="CHEBI:18420"/>
    </cofactor>
</comment>
<dbReference type="EMBL" id="FR823382">
    <property type="protein sequence ID" value="CBZ50193.1"/>
    <property type="molecule type" value="Genomic_DNA"/>
</dbReference>
<dbReference type="InterPro" id="IPR020568">
    <property type="entry name" value="Ribosomal_Su5_D2-typ_SF"/>
</dbReference>
<dbReference type="InterPro" id="IPR006171">
    <property type="entry name" value="TOPRIM_dom"/>
</dbReference>
<dbReference type="AlphaFoldDB" id="F0V902"/>
<dbReference type="Pfam" id="PF00204">
    <property type="entry name" value="DNA_gyraseB"/>
    <property type="match status" value="1"/>
</dbReference>
<evidence type="ECO:0000256" key="7">
    <source>
        <dbReference type="ARBA" id="ARBA00022842"/>
    </source>
</evidence>
<keyword evidence="15" id="KW-1185">Reference proteome</keyword>
<dbReference type="EC" id="5.6.2.2" evidence="11"/>
<dbReference type="VEuPathDB" id="ToxoDB:NCLIV_006680"/>
<dbReference type="GeneID" id="13446251"/>
<gene>
    <name evidence="14" type="ORF">NCLIV_006680</name>
</gene>
<feature type="domain" description="Toprim" evidence="13">
    <location>
        <begin position="471"/>
        <end position="590"/>
    </location>
</feature>
<proteinExistence type="inferred from homology"/>
<keyword evidence="4" id="KW-0479">Metal-binding</keyword>
<dbReference type="InterPro" id="IPR013506">
    <property type="entry name" value="Topo_IIA_bsu_dom2"/>
</dbReference>
<feature type="region of interest" description="Disordered" evidence="12">
    <location>
        <begin position="182"/>
        <end position="259"/>
    </location>
</feature>
<comment type="function">
    <text evidence="11">Control of topological states of DNA by transient breakage and subsequent rejoining of DNA strands. Topoisomerase II makes double-strand breaks.</text>
</comment>
<dbReference type="Gene3D" id="3.30.565.10">
    <property type="entry name" value="Histidine kinase-like ATPase, C-terminal domain"/>
    <property type="match status" value="1"/>
</dbReference>
<keyword evidence="10 11" id="KW-0413">Isomerase</keyword>
<protein>
    <recommendedName>
        <fullName evidence="11">DNA topoisomerase 2</fullName>
        <ecNumber evidence="11">5.6.2.2</ecNumber>
    </recommendedName>
</protein>
<sequence length="808" mass="87720">MRPGMYIGSTDTEGLHHLVWEAIDNAVDEIENGGCRHIVVVLHSDRRSVTVADDGRGIPCGVHPQTGVSTLETVFTKLHAGGKFAPAASQSVSSGAIEGASSSYAFAGGLHGVGSSVINALSAKLHVASGPESVPDSGTCLTFQFDTQVFGEDVLLEGKKIERRLKALAYLHPTASFQFFEMPKQKRRQARRTDSSTREFHENEVEEKRHGGPTLSAQPTQKEEREEGEEGEGKEEEEEGKEEGKEEGGEEKAGGNRAARSVLFREPGGLDSYIRHLSANLAGLFTEEPIISIPTPEGGVHIEGIRAALSKAVHKLLRLSSAEPRSPFLAKASAKKDGKRGKSPTGDAQTAERTLSVQGEFLREGLVGVVSLKMREAQFEGQTKKKLGNKKVKGIVEELVADGLLSYFESHPQNLQKLLQKAAAARAAAVAAKAARDFARAKQQSSTFHLTLLPGKLADCSPTNAQERLSKEIFIVEGESAAGSAKQARDRRTQAILPLRGKILNVEKLGNFGKIFENEELKALIAALGISMTKTGEVRADLDGLRYSRVIILTDADVDGAHIRSLLLTFFFRLQPELFRQSRIFVACPPLFKISHFPVPRKLLNAATAAQSDGRASRAAAVPLRDAAEGEQEEEEGQEEKGEKEEDEERELGRAKRLVTETYVWTDEEVEQVLQVLRTYREGRPKTKETKETSGAWRAADVVSGAERGDGDVDTAAAKSAGPGALREDSKTLPGVTLQRFKGLGEMQPEQLRRTTMSPATRILKRISVADAQEAEAVVASLMGDDVEARKKIISEASSEVFVEDLDV</sequence>
<comment type="subunit">
    <text evidence="11">Homodimer.</text>
</comment>
<organism evidence="14 15">
    <name type="scientific">Neospora caninum (strain Liverpool)</name>
    <dbReference type="NCBI Taxonomy" id="572307"/>
    <lineage>
        <taxon>Eukaryota</taxon>
        <taxon>Sar</taxon>
        <taxon>Alveolata</taxon>
        <taxon>Apicomplexa</taxon>
        <taxon>Conoidasida</taxon>
        <taxon>Coccidia</taxon>
        <taxon>Eucoccidiorida</taxon>
        <taxon>Eimeriorina</taxon>
        <taxon>Sarcocystidae</taxon>
        <taxon>Neospora</taxon>
    </lineage>
</organism>
<evidence type="ECO:0000313" key="14">
    <source>
        <dbReference type="EMBL" id="CBZ50193.1"/>
    </source>
</evidence>
<dbReference type="InterPro" id="IPR013760">
    <property type="entry name" value="Topo_IIA-like_dom_sf"/>
</dbReference>
<feature type="compositionally biased region" description="Basic and acidic residues" evidence="12">
    <location>
        <begin position="242"/>
        <end position="254"/>
    </location>
</feature>
<dbReference type="OrthoDB" id="333230at2759"/>
<dbReference type="Pfam" id="PF02518">
    <property type="entry name" value="HATPase_c"/>
    <property type="match status" value="1"/>
</dbReference>
<dbReference type="InterPro" id="IPR001241">
    <property type="entry name" value="Topo_IIA"/>
</dbReference>
<feature type="compositionally biased region" description="Basic and acidic residues" evidence="12">
    <location>
        <begin position="191"/>
        <end position="210"/>
    </location>
</feature>
<comment type="similarity">
    <text evidence="3">Belongs to the type II topoisomerase GyrB family.</text>
</comment>
<evidence type="ECO:0000256" key="8">
    <source>
        <dbReference type="ARBA" id="ARBA00023029"/>
    </source>
</evidence>
<evidence type="ECO:0000256" key="10">
    <source>
        <dbReference type="ARBA" id="ARBA00023235"/>
    </source>
</evidence>
<feature type="region of interest" description="Disordered" evidence="12">
    <location>
        <begin position="705"/>
        <end position="730"/>
    </location>
</feature>
<dbReference type="SMART" id="SM00387">
    <property type="entry name" value="HATPase_c"/>
    <property type="match status" value="1"/>
</dbReference>
<dbReference type="GO" id="GO:0003677">
    <property type="term" value="F:DNA binding"/>
    <property type="evidence" value="ECO:0007669"/>
    <property type="project" value="UniProtKB-UniRule"/>
</dbReference>
<dbReference type="GO" id="GO:0046872">
    <property type="term" value="F:metal ion binding"/>
    <property type="evidence" value="ECO:0007669"/>
    <property type="project" value="UniProtKB-KW"/>
</dbReference>
<dbReference type="InterPro" id="IPR003594">
    <property type="entry name" value="HATPase_dom"/>
</dbReference>
<keyword evidence="8 11" id="KW-0799">Topoisomerase</keyword>
<dbReference type="SMART" id="SM00433">
    <property type="entry name" value="TOP2c"/>
    <property type="match status" value="1"/>
</dbReference>
<dbReference type="InterPro" id="IPR036890">
    <property type="entry name" value="HATPase_C_sf"/>
</dbReference>
<comment type="catalytic activity">
    <reaction evidence="1 11">
        <text>ATP-dependent breakage, passage and rejoining of double-stranded DNA.</text>
        <dbReference type="EC" id="5.6.2.2"/>
    </reaction>
</comment>
<keyword evidence="5 11" id="KW-0547">Nucleotide-binding</keyword>
<dbReference type="GO" id="GO:0006265">
    <property type="term" value="P:DNA topological change"/>
    <property type="evidence" value="ECO:0007669"/>
    <property type="project" value="UniProtKB-UniRule"/>
</dbReference>
<dbReference type="SUPFAM" id="SSF55874">
    <property type="entry name" value="ATPase domain of HSP90 chaperone/DNA topoisomerase II/histidine kinase"/>
    <property type="match status" value="1"/>
</dbReference>
<dbReference type="FunFam" id="3.40.50.670:FF:000001">
    <property type="entry name" value="DNA topoisomerase 2"/>
    <property type="match status" value="1"/>
</dbReference>
<comment type="similarity">
    <text evidence="11">Belongs to the type II topoisomerase family.</text>
</comment>
<dbReference type="RefSeq" id="XP_003880228.1">
    <property type="nucleotide sequence ID" value="XM_003880179.1"/>
</dbReference>
<feature type="region of interest" description="Disordered" evidence="12">
    <location>
        <begin position="328"/>
        <end position="354"/>
    </location>
</feature>
<evidence type="ECO:0000256" key="1">
    <source>
        <dbReference type="ARBA" id="ARBA00000185"/>
    </source>
</evidence>
<dbReference type="OMA" id="QLWSTTM"/>
<dbReference type="Proteomes" id="UP000007494">
    <property type="component" value="Chromosome II"/>
</dbReference>
<feature type="compositionally biased region" description="Acidic residues" evidence="12">
    <location>
        <begin position="629"/>
        <end position="638"/>
    </location>
</feature>
<evidence type="ECO:0000256" key="5">
    <source>
        <dbReference type="ARBA" id="ARBA00022741"/>
    </source>
</evidence>
<dbReference type="FunCoup" id="F0V902">
    <property type="interactions" value="19"/>
</dbReference>
<dbReference type="InterPro" id="IPR013759">
    <property type="entry name" value="Topo_IIA_B_C"/>
</dbReference>
<evidence type="ECO:0000256" key="3">
    <source>
        <dbReference type="ARBA" id="ARBA00010708"/>
    </source>
</evidence>
<dbReference type="Pfam" id="PF01751">
    <property type="entry name" value="Toprim"/>
    <property type="match status" value="1"/>
</dbReference>
<evidence type="ECO:0000256" key="4">
    <source>
        <dbReference type="ARBA" id="ARBA00022723"/>
    </source>
</evidence>
<dbReference type="eggNOG" id="KOG0355">
    <property type="taxonomic scope" value="Eukaryota"/>
</dbReference>
<dbReference type="InterPro" id="IPR014721">
    <property type="entry name" value="Ribsml_uS5_D2-typ_fold_subgr"/>
</dbReference>
<evidence type="ECO:0000259" key="13">
    <source>
        <dbReference type="PROSITE" id="PS50880"/>
    </source>
</evidence>
<dbReference type="PRINTS" id="PR01159">
    <property type="entry name" value="DNAGYRASEB"/>
</dbReference>
<dbReference type="SUPFAM" id="SSF54211">
    <property type="entry name" value="Ribosomal protein S5 domain 2-like"/>
    <property type="match status" value="1"/>
</dbReference>
<dbReference type="PANTHER" id="PTHR45866:SF1">
    <property type="entry name" value="DNA GYRASE SUBUNIT B, MITOCHONDRIAL"/>
    <property type="match status" value="1"/>
</dbReference>
<dbReference type="Gene3D" id="3.30.230.10">
    <property type="match status" value="1"/>
</dbReference>
<keyword evidence="9 11" id="KW-0238">DNA-binding</keyword>
<feature type="compositionally biased region" description="Acidic residues" evidence="12">
    <location>
        <begin position="226"/>
        <end position="241"/>
    </location>
</feature>
<accession>F0V902</accession>
<dbReference type="PANTHER" id="PTHR45866">
    <property type="entry name" value="DNA GYRASE/TOPOISOMERASE SUBUNIT B"/>
    <property type="match status" value="1"/>
</dbReference>
<evidence type="ECO:0000256" key="9">
    <source>
        <dbReference type="ARBA" id="ARBA00023125"/>
    </source>
</evidence>